<feature type="transmembrane region" description="Helical" evidence="14">
    <location>
        <begin position="187"/>
        <end position="210"/>
    </location>
</feature>
<gene>
    <name evidence="15" type="ORF">GGR23_003173</name>
</gene>
<evidence type="ECO:0000256" key="6">
    <source>
        <dbReference type="ARBA" id="ARBA00022847"/>
    </source>
</evidence>
<evidence type="ECO:0000256" key="12">
    <source>
        <dbReference type="ARBA" id="ARBA00033708"/>
    </source>
</evidence>
<proteinExistence type="inferred from homology"/>
<keyword evidence="6" id="KW-0769">Symport</keyword>
<comment type="subcellular location">
    <subcellularLocation>
        <location evidence="1">Cell membrane</location>
        <topology evidence="1">Multi-pass membrane protein</topology>
    </subcellularLocation>
</comment>
<keyword evidence="10 14" id="KW-0472">Membrane</keyword>
<reference evidence="15 16" key="1">
    <citation type="submission" date="2020-08" db="EMBL/GenBank/DDBJ databases">
        <title>Genomic Encyclopedia of Type Strains, Phase IV (KMG-IV): sequencing the most valuable type-strain genomes for metagenomic binning, comparative biology and taxonomic classification.</title>
        <authorList>
            <person name="Goeker M."/>
        </authorList>
    </citation>
    <scope>NUCLEOTIDE SEQUENCE [LARGE SCALE GENOMIC DNA]</scope>
    <source>
        <strain evidence="15 16">DSM 29853</strain>
    </source>
</reference>
<organism evidence="15 16">
    <name type="scientific">Gellertiella hungarica</name>
    <dbReference type="NCBI Taxonomy" id="1572859"/>
    <lineage>
        <taxon>Bacteria</taxon>
        <taxon>Pseudomonadati</taxon>
        <taxon>Pseudomonadota</taxon>
        <taxon>Alphaproteobacteria</taxon>
        <taxon>Hyphomicrobiales</taxon>
        <taxon>Rhizobiaceae</taxon>
        <taxon>Gellertiella</taxon>
    </lineage>
</organism>
<dbReference type="EMBL" id="JACIEZ010000006">
    <property type="protein sequence ID" value="MBB4065965.1"/>
    <property type="molecule type" value="Genomic_DNA"/>
</dbReference>
<dbReference type="PANTHER" id="PTHR48086:SF3">
    <property type="entry name" value="SODIUM_PROLINE SYMPORTER"/>
    <property type="match status" value="1"/>
</dbReference>
<keyword evidence="16" id="KW-1185">Reference proteome</keyword>
<keyword evidence="8" id="KW-0915">Sodium</keyword>
<keyword evidence="9" id="KW-0406">Ion transport</keyword>
<dbReference type="InterPro" id="IPR038377">
    <property type="entry name" value="Na/Glc_symporter_sf"/>
</dbReference>
<feature type="transmembrane region" description="Helical" evidence="14">
    <location>
        <begin position="469"/>
        <end position="490"/>
    </location>
</feature>
<dbReference type="InterPro" id="IPR001734">
    <property type="entry name" value="Na/solute_symporter"/>
</dbReference>
<evidence type="ECO:0000256" key="2">
    <source>
        <dbReference type="ARBA" id="ARBA00006434"/>
    </source>
</evidence>
<dbReference type="AlphaFoldDB" id="A0A7W6NLZ6"/>
<dbReference type="GO" id="GO:0006814">
    <property type="term" value="P:sodium ion transport"/>
    <property type="evidence" value="ECO:0007669"/>
    <property type="project" value="UniProtKB-KW"/>
</dbReference>
<feature type="transmembrane region" description="Helical" evidence="14">
    <location>
        <begin position="398"/>
        <end position="419"/>
    </location>
</feature>
<feature type="transmembrane region" description="Helical" evidence="14">
    <location>
        <begin position="523"/>
        <end position="541"/>
    </location>
</feature>
<feature type="transmembrane region" description="Helical" evidence="14">
    <location>
        <begin position="251"/>
        <end position="275"/>
    </location>
</feature>
<feature type="transmembrane region" description="Helical" evidence="14">
    <location>
        <begin position="431"/>
        <end position="457"/>
    </location>
</feature>
<evidence type="ECO:0000313" key="15">
    <source>
        <dbReference type="EMBL" id="MBB4065965.1"/>
    </source>
</evidence>
<comment type="catalytic activity">
    <reaction evidence="12">
        <text>L-proline(in) + Na(+)(in) = L-proline(out) + Na(+)(out)</text>
        <dbReference type="Rhea" id="RHEA:28967"/>
        <dbReference type="ChEBI" id="CHEBI:29101"/>
        <dbReference type="ChEBI" id="CHEBI:60039"/>
    </reaction>
</comment>
<evidence type="ECO:0000256" key="10">
    <source>
        <dbReference type="ARBA" id="ARBA00023136"/>
    </source>
</evidence>
<comment type="similarity">
    <text evidence="2 13">Belongs to the sodium:solute symporter (SSF) (TC 2.A.21) family.</text>
</comment>
<accession>A0A7W6NLZ6</accession>
<dbReference type="RefSeq" id="WP_183367241.1">
    <property type="nucleotide sequence ID" value="NZ_JACIEZ010000006.1"/>
</dbReference>
<evidence type="ECO:0000256" key="1">
    <source>
        <dbReference type="ARBA" id="ARBA00004651"/>
    </source>
</evidence>
<evidence type="ECO:0000256" key="14">
    <source>
        <dbReference type="SAM" id="Phobius"/>
    </source>
</evidence>
<feature type="transmembrane region" description="Helical" evidence="14">
    <location>
        <begin position="616"/>
        <end position="635"/>
    </location>
</feature>
<dbReference type="Proteomes" id="UP000528286">
    <property type="component" value="Unassembled WGS sequence"/>
</dbReference>
<feature type="transmembrane region" description="Helical" evidence="14">
    <location>
        <begin position="332"/>
        <end position="353"/>
    </location>
</feature>
<evidence type="ECO:0000256" key="13">
    <source>
        <dbReference type="RuleBase" id="RU362091"/>
    </source>
</evidence>
<dbReference type="PROSITE" id="PS50283">
    <property type="entry name" value="NA_SOLUT_SYMP_3"/>
    <property type="match status" value="1"/>
</dbReference>
<evidence type="ECO:0000256" key="11">
    <source>
        <dbReference type="ARBA" id="ARBA00023201"/>
    </source>
</evidence>
<feature type="transmembrane region" description="Helical" evidence="14">
    <location>
        <begin position="157"/>
        <end position="175"/>
    </location>
</feature>
<dbReference type="Pfam" id="PF00474">
    <property type="entry name" value="SSF"/>
    <property type="match status" value="1"/>
</dbReference>
<feature type="transmembrane region" description="Helical" evidence="14">
    <location>
        <begin position="561"/>
        <end position="579"/>
    </location>
</feature>
<evidence type="ECO:0000256" key="7">
    <source>
        <dbReference type="ARBA" id="ARBA00022989"/>
    </source>
</evidence>
<name>A0A7W6NLZ6_9HYPH</name>
<feature type="transmembrane region" description="Helical" evidence="14">
    <location>
        <begin position="6"/>
        <end position="23"/>
    </location>
</feature>
<evidence type="ECO:0000313" key="16">
    <source>
        <dbReference type="Proteomes" id="UP000528286"/>
    </source>
</evidence>
<feature type="transmembrane region" description="Helical" evidence="14">
    <location>
        <begin position="374"/>
        <end position="392"/>
    </location>
</feature>
<keyword evidence="7 14" id="KW-1133">Transmembrane helix</keyword>
<dbReference type="PANTHER" id="PTHR48086">
    <property type="entry name" value="SODIUM/PROLINE SYMPORTER-RELATED"/>
    <property type="match status" value="1"/>
</dbReference>
<feature type="transmembrane region" description="Helical" evidence="14">
    <location>
        <begin position="287"/>
        <end position="312"/>
    </location>
</feature>
<dbReference type="GO" id="GO:0005886">
    <property type="term" value="C:plasma membrane"/>
    <property type="evidence" value="ECO:0007669"/>
    <property type="project" value="UniProtKB-SubCell"/>
</dbReference>
<sequence length="638" mass="66996">MIWLPLYGLFYAIATLYWARIATRANGDYQTYFSAGHALAPWMSVLVIAGASLSGWALLAGSAEIGRNGFGLPALMQAGIALALPGVLFFKRIWLLGQRLRLSSLTELLRAYWGSEFLAAFSAVVAVIFAVAFAGLQLRALSGLAADLSGGMVSREIASVLLGLILVSYVVIGGMRAVGALGTVQAVLAASAVVVLAAFALVDAGGFAALNAGLARLAADPATAGRFLVAGVIQFTAGIGREAAAGHEGTALASLSFAMALMGVQASPMIMKVVLSTASPRGFAAGQTWVMAGAFGALVAFCMATVGAVALIDPAHGLGGLLAGLSPWFSAWLFIGLLAGVQLMAGLALLAAGEALVRHLYKPWFHSTLSRRDTVTLVRVAVGLGLLASLLMQALTPVALTLLASLALPLAFQLSIPLLGMTWLRWMTPPAVVTGVGFGIAGVLLTEPFGIAVLSFFGLDLPWGRNPWTIHSAAWGMAANLAVTLLVSAFTQRRGFGEEGQEARRFLFGLLGGNPRVRALRSTAWSVTLAWLFLALGPGLIFGNYAFADAEGHWVLGMPPIWGWSLMLWVAGVVLVWFLSYKMELASPVLVDVPAYEPRPKLPRRQGEAERERRRIALITLAIGFSLAVIAALSFGQA</sequence>
<evidence type="ECO:0000256" key="9">
    <source>
        <dbReference type="ARBA" id="ARBA00023065"/>
    </source>
</evidence>
<protein>
    <submittedName>
        <fullName evidence="15">SSS family solute:Na+ symporter</fullName>
    </submittedName>
</protein>
<keyword evidence="5 14" id="KW-0812">Transmembrane</keyword>
<keyword evidence="4" id="KW-1003">Cell membrane</keyword>
<dbReference type="InterPro" id="IPR050277">
    <property type="entry name" value="Sodium:Solute_Symporter"/>
</dbReference>
<evidence type="ECO:0000256" key="3">
    <source>
        <dbReference type="ARBA" id="ARBA00022448"/>
    </source>
</evidence>
<dbReference type="Gene3D" id="1.20.1730.10">
    <property type="entry name" value="Sodium/glucose cotransporter"/>
    <property type="match status" value="1"/>
</dbReference>
<evidence type="ECO:0000256" key="5">
    <source>
        <dbReference type="ARBA" id="ARBA00022692"/>
    </source>
</evidence>
<keyword evidence="11" id="KW-0739">Sodium transport</keyword>
<evidence type="ECO:0000256" key="8">
    <source>
        <dbReference type="ARBA" id="ARBA00023053"/>
    </source>
</evidence>
<keyword evidence="3" id="KW-0813">Transport</keyword>
<feature type="transmembrane region" description="Helical" evidence="14">
    <location>
        <begin position="111"/>
        <end position="137"/>
    </location>
</feature>
<dbReference type="GO" id="GO:0015293">
    <property type="term" value="F:symporter activity"/>
    <property type="evidence" value="ECO:0007669"/>
    <property type="project" value="UniProtKB-KW"/>
</dbReference>
<comment type="caution">
    <text evidence="15">The sequence shown here is derived from an EMBL/GenBank/DDBJ whole genome shotgun (WGS) entry which is preliminary data.</text>
</comment>
<feature type="transmembrane region" description="Helical" evidence="14">
    <location>
        <begin position="70"/>
        <end position="90"/>
    </location>
</feature>
<evidence type="ECO:0000256" key="4">
    <source>
        <dbReference type="ARBA" id="ARBA00022475"/>
    </source>
</evidence>
<feature type="transmembrane region" description="Helical" evidence="14">
    <location>
        <begin position="35"/>
        <end position="58"/>
    </location>
</feature>